<gene>
    <name evidence="4" type="ORF">E5162_11570</name>
</gene>
<dbReference type="Proteomes" id="UP000305451">
    <property type="component" value="Unassembled WGS sequence"/>
</dbReference>
<dbReference type="InterPro" id="IPR033413">
    <property type="entry name" value="DUF5117"/>
</dbReference>
<dbReference type="Pfam" id="PF16313">
    <property type="entry name" value="DUF4953"/>
    <property type="match status" value="1"/>
</dbReference>
<protein>
    <submittedName>
        <fullName evidence="4">DUF5117 domain-containing protein</fullName>
    </submittedName>
</protein>
<dbReference type="RefSeq" id="WP_135945416.1">
    <property type="nucleotide sequence ID" value="NZ_BMEI01000003.1"/>
</dbReference>
<dbReference type="Pfam" id="PF17148">
    <property type="entry name" value="DUF5117"/>
    <property type="match status" value="1"/>
</dbReference>
<dbReference type="CDD" id="cd04276">
    <property type="entry name" value="ZnMc_MMP_like_2"/>
    <property type="match status" value="1"/>
</dbReference>
<feature type="chain" id="PRO_5021030669" evidence="1">
    <location>
        <begin position="23"/>
        <end position="824"/>
    </location>
</feature>
<dbReference type="EMBL" id="SRXV01000003">
    <property type="protein sequence ID" value="TGY92283.1"/>
    <property type="molecule type" value="Genomic_DNA"/>
</dbReference>
<dbReference type="InterPro" id="IPR032534">
    <property type="entry name" value="EcxA_zinc-bd"/>
</dbReference>
<evidence type="ECO:0000313" key="4">
    <source>
        <dbReference type="EMBL" id="TGY92283.1"/>
    </source>
</evidence>
<dbReference type="PANTHER" id="PTHR38478">
    <property type="entry name" value="PEPTIDASE M1A AND M12B"/>
    <property type="match status" value="1"/>
</dbReference>
<accession>A0A4S2H9B3</accession>
<dbReference type="GO" id="GO:0008237">
    <property type="term" value="F:metallopeptidase activity"/>
    <property type="evidence" value="ECO:0007669"/>
    <property type="project" value="InterPro"/>
</dbReference>
<dbReference type="SUPFAM" id="SSF55486">
    <property type="entry name" value="Metalloproteases ('zincins'), catalytic domain"/>
    <property type="match status" value="1"/>
</dbReference>
<keyword evidence="5" id="KW-1185">Reference proteome</keyword>
<reference evidence="4 5" key="1">
    <citation type="journal article" date="2013" name="Int. J. Syst. Evol. Microbiol.">
        <title>Marinicauda pacifica gen. nov., sp. nov., a prosthecate alphaproteobacterium of the family Hyphomonadaceae isolated from deep seawater.</title>
        <authorList>
            <person name="Zhang X.Y."/>
            <person name="Li G.W."/>
            <person name="Wang C.S."/>
            <person name="Zhang Y.J."/>
            <person name="Xu X.W."/>
            <person name="Li H."/>
            <person name="Liu A."/>
            <person name="Liu C."/>
            <person name="Xie B.B."/>
            <person name="Qin Q.L."/>
            <person name="Xu Z."/>
            <person name="Chen X.L."/>
            <person name="Zhou B.C."/>
            <person name="Zhang Y.Z."/>
        </authorList>
    </citation>
    <scope>NUCLEOTIDE SEQUENCE [LARGE SCALE GENOMIC DNA]</scope>
    <source>
        <strain evidence="4 5">P-1 km-3</strain>
    </source>
</reference>
<feature type="signal peptide" evidence="1">
    <location>
        <begin position="1"/>
        <end position="22"/>
    </location>
</feature>
<dbReference type="Gene3D" id="3.40.390.10">
    <property type="entry name" value="Collagenase (Catalytic Domain)"/>
    <property type="match status" value="1"/>
</dbReference>
<dbReference type="PANTHER" id="PTHR38478:SF1">
    <property type="entry name" value="ZINC DEPENDENT METALLOPROTEASE DOMAIN LIPOPROTEIN"/>
    <property type="match status" value="1"/>
</dbReference>
<evidence type="ECO:0000256" key="1">
    <source>
        <dbReference type="SAM" id="SignalP"/>
    </source>
</evidence>
<proteinExistence type="predicted"/>
<evidence type="ECO:0000259" key="2">
    <source>
        <dbReference type="Pfam" id="PF16313"/>
    </source>
</evidence>
<evidence type="ECO:0000313" key="5">
    <source>
        <dbReference type="Proteomes" id="UP000305451"/>
    </source>
</evidence>
<dbReference type="InterPro" id="IPR024079">
    <property type="entry name" value="MetalloPept_cat_dom_sf"/>
</dbReference>
<feature type="domain" description="EcxA zinc-binding" evidence="2">
    <location>
        <begin position="408"/>
        <end position="714"/>
    </location>
</feature>
<feature type="domain" description="DUF5117" evidence="3">
    <location>
        <begin position="94"/>
        <end position="280"/>
    </location>
</feature>
<comment type="caution">
    <text evidence="4">The sequence shown here is derived from an EMBL/GenBank/DDBJ whole genome shotgun (WGS) entry which is preliminary data.</text>
</comment>
<name>A0A4S2H9B3_9PROT</name>
<dbReference type="OrthoDB" id="9776599at2"/>
<sequence length="824" mass="88912">MARIALILAGFWIAFAVSAARAQDDTATSFEDEIAGLERQDGLIPLYVDADEGRILAELSEGEDGTLDRVIYTARLTSGLGSNPVGLDRGLGTGSSILAFTRVGDAIFAEFENTLYRAIGAGPDEAAATRDSFARSIIWQTDIVAERDGQVLIDLSGFLERDPIGAAQQLSDTGQGEFSIDAARSTALFESALAFPRNIEIDALLTLSAGEPGPEVAATAPSPHDVTLTVHHSFLALPEPGYTPRLADPRSGAFEMAVYDMAAPLDAPIRQGFAMRHRLDRADPNASSGPVTEPIVYYVDRGAPPIIRDALIEGGNWWADAFADAGFEDAFRVELLPEGVHPLDARYNVIQWVHRQTRGWSYGASVYDPRTGEILKGHVILGSQRVRQDRMIFEGLLGRAATGTGQADDPLELALDRVRQLSAHEIGHTLGLMHNFAASVNDRASVMDYPAPLITLHETGRFDTSQAYDTGIGEWDRLAITWLYADPQSARRPQDALDRAHEAGLLFISDAHARSNSTGHPYANLWDNGSDPAAMLRETLRVREAALARFGRDRIDAGQPLSALRDVFPPIYLYHRYQVEAVAKALGGVNFAYALAGSGAGAMTPFPAEAQREALDALLLTLDPARLDISDDTLGLLVPSPFADYDPIERREQFESGQYPAFSRADAAAAAARITLTAMLDPARIARMDGQAARDPGQLSAEDVFDDVEAVLFEVPRGEAGRLVPVREAVQREYVAGLLRTAASDTPMAAALARSRLTRLEDTLDRRGPGRSSQRLALTAMIESGLTAIDEGRTVTVPATDIPPGSPIGAQSCFHCDSADILQH</sequence>
<keyword evidence="1" id="KW-0732">Signal</keyword>
<evidence type="ECO:0000259" key="3">
    <source>
        <dbReference type="Pfam" id="PF17148"/>
    </source>
</evidence>
<organism evidence="4 5">
    <name type="scientific">Marinicauda pacifica</name>
    <dbReference type="NCBI Taxonomy" id="1133559"/>
    <lineage>
        <taxon>Bacteria</taxon>
        <taxon>Pseudomonadati</taxon>
        <taxon>Pseudomonadota</taxon>
        <taxon>Alphaproteobacteria</taxon>
        <taxon>Maricaulales</taxon>
        <taxon>Maricaulaceae</taxon>
        <taxon>Marinicauda</taxon>
    </lineage>
</organism>
<dbReference type="InterPro" id="IPR034032">
    <property type="entry name" value="Zn_MMP-like_bac"/>
</dbReference>
<dbReference type="AlphaFoldDB" id="A0A4S2H9B3"/>